<evidence type="ECO:0000313" key="4">
    <source>
        <dbReference type="EMBL" id="WVW82580.1"/>
    </source>
</evidence>
<dbReference type="STRING" id="1296100.A0A1B9GBP8"/>
<feature type="compositionally biased region" description="Polar residues" evidence="1">
    <location>
        <begin position="1"/>
        <end position="19"/>
    </location>
</feature>
<dbReference type="OrthoDB" id="2565203at2759"/>
<proteinExistence type="predicted"/>
<dbReference type="Proteomes" id="UP000092730">
    <property type="component" value="Chromosome 2"/>
</dbReference>
<protein>
    <recommendedName>
        <fullName evidence="6">LITAF domain-containing protein</fullName>
    </recommendedName>
</protein>
<accession>A0A1B9GBP8</accession>
<keyword evidence="2" id="KW-1133">Transmembrane helix</keyword>
<dbReference type="KEGG" id="kbi:30207696"/>
<organism evidence="3">
    <name type="scientific">Kwoniella bestiolae CBS 10118</name>
    <dbReference type="NCBI Taxonomy" id="1296100"/>
    <lineage>
        <taxon>Eukaryota</taxon>
        <taxon>Fungi</taxon>
        <taxon>Dikarya</taxon>
        <taxon>Basidiomycota</taxon>
        <taxon>Agaricomycotina</taxon>
        <taxon>Tremellomycetes</taxon>
        <taxon>Tremellales</taxon>
        <taxon>Cryptococcaceae</taxon>
        <taxon>Kwoniella</taxon>
    </lineage>
</organism>
<evidence type="ECO:0000256" key="2">
    <source>
        <dbReference type="SAM" id="Phobius"/>
    </source>
</evidence>
<reference evidence="4" key="2">
    <citation type="submission" date="2013-07" db="EMBL/GenBank/DDBJ databases">
        <authorList>
            <consortium name="The Broad Institute Genome Sequencing Platform"/>
            <person name="Cuomo C."/>
            <person name="Litvintseva A."/>
            <person name="Chen Y."/>
            <person name="Heitman J."/>
            <person name="Sun S."/>
            <person name="Springer D."/>
            <person name="Dromer F."/>
            <person name="Young S.K."/>
            <person name="Zeng Q."/>
            <person name="Gargeya S."/>
            <person name="Fitzgerald M."/>
            <person name="Abouelleil A."/>
            <person name="Alvarado L."/>
            <person name="Berlin A.M."/>
            <person name="Chapman S.B."/>
            <person name="Dewar J."/>
            <person name="Goldberg J."/>
            <person name="Griggs A."/>
            <person name="Gujja S."/>
            <person name="Hansen M."/>
            <person name="Howarth C."/>
            <person name="Imamovic A."/>
            <person name="Larimer J."/>
            <person name="McCowan C."/>
            <person name="Murphy C."/>
            <person name="Pearson M."/>
            <person name="Priest M."/>
            <person name="Roberts A."/>
            <person name="Saif S."/>
            <person name="Shea T."/>
            <person name="Sykes S."/>
            <person name="Wortman J."/>
            <person name="Nusbaum C."/>
            <person name="Birren B."/>
        </authorList>
    </citation>
    <scope>NUCLEOTIDE SEQUENCE</scope>
    <source>
        <strain evidence="4">CBS 10118</strain>
    </source>
</reference>
<gene>
    <name evidence="3" type="ORF">I302_03297</name>
    <name evidence="4" type="ORF">I302_104591</name>
</gene>
<keyword evidence="5" id="KW-1185">Reference proteome</keyword>
<dbReference type="AlphaFoldDB" id="A0A1B9GBP8"/>
<dbReference type="VEuPathDB" id="FungiDB:I302_03297"/>
<evidence type="ECO:0000313" key="5">
    <source>
        <dbReference type="Proteomes" id="UP000092730"/>
    </source>
</evidence>
<feature type="compositionally biased region" description="Pro residues" evidence="1">
    <location>
        <begin position="38"/>
        <end position="56"/>
    </location>
</feature>
<dbReference type="EMBL" id="KI894019">
    <property type="protein sequence ID" value="OCF28438.1"/>
    <property type="molecule type" value="Genomic_DNA"/>
</dbReference>
<evidence type="ECO:0000313" key="3">
    <source>
        <dbReference type="EMBL" id="OCF28438.1"/>
    </source>
</evidence>
<feature type="transmembrane region" description="Helical" evidence="2">
    <location>
        <begin position="213"/>
        <end position="234"/>
    </location>
</feature>
<sequence length="276" mass="29856">MSFFQPSTYPDGSFSTYQPVQPPSPHCSCSREDGNPVRPDPGTPLPCLPPPGPCPRDSPISGQEPTTGSLELFQAESERYLRTQAQPCSGRPISHRPCIPSHGPCPGPIPPTQDGNYSEYLARPIAISHSVQQGLPIPSAYPNSPPRYSPNSPPLYKPLSSPSEGTLLLAPPPSVLASTCPYLHPTSPSELPTHSCPHCHSTTHIHRAEQMDWMVAVLIILNFFVWGAVAYGYICEYNTGDFNWGDMIGSCVGGQGAAGWGRICKGEECRWAFVDC</sequence>
<dbReference type="GeneID" id="30207696"/>
<keyword evidence="2" id="KW-0812">Transmembrane</keyword>
<dbReference type="EMBL" id="CP144542">
    <property type="protein sequence ID" value="WVW82580.1"/>
    <property type="molecule type" value="Genomic_DNA"/>
</dbReference>
<evidence type="ECO:0008006" key="6">
    <source>
        <dbReference type="Google" id="ProtNLM"/>
    </source>
</evidence>
<keyword evidence="2" id="KW-0472">Membrane</keyword>
<dbReference type="RefSeq" id="XP_019049508.1">
    <property type="nucleotide sequence ID" value="XM_019189946.1"/>
</dbReference>
<reference evidence="4" key="4">
    <citation type="submission" date="2024-02" db="EMBL/GenBank/DDBJ databases">
        <title>Comparative genomics of Cryptococcus and Kwoniella reveals pathogenesis evolution and contrasting modes of karyotype evolution via chromosome fusion or intercentromeric recombination.</title>
        <authorList>
            <person name="Coelho M.A."/>
            <person name="David-Palma M."/>
            <person name="Shea T."/>
            <person name="Bowers K."/>
            <person name="McGinley-Smith S."/>
            <person name="Mohammad A.W."/>
            <person name="Gnirke A."/>
            <person name="Yurkov A.M."/>
            <person name="Nowrousian M."/>
            <person name="Sun S."/>
            <person name="Cuomo C.A."/>
            <person name="Heitman J."/>
        </authorList>
    </citation>
    <scope>NUCLEOTIDE SEQUENCE</scope>
    <source>
        <strain evidence="4">CBS 10118</strain>
    </source>
</reference>
<reference evidence="3" key="1">
    <citation type="submission" date="2013-07" db="EMBL/GenBank/DDBJ databases">
        <title>The Genome Sequence of Cryptococcus bestiolae CBS10118.</title>
        <authorList>
            <consortium name="The Broad Institute Genome Sequencing Platform"/>
            <person name="Cuomo C."/>
            <person name="Litvintseva A."/>
            <person name="Chen Y."/>
            <person name="Heitman J."/>
            <person name="Sun S."/>
            <person name="Springer D."/>
            <person name="Dromer F."/>
            <person name="Young S.K."/>
            <person name="Zeng Q."/>
            <person name="Gargeya S."/>
            <person name="Fitzgerald M."/>
            <person name="Abouelleil A."/>
            <person name="Alvarado L."/>
            <person name="Berlin A.M."/>
            <person name="Chapman S.B."/>
            <person name="Dewar J."/>
            <person name="Goldberg J."/>
            <person name="Griggs A."/>
            <person name="Gujja S."/>
            <person name="Hansen M."/>
            <person name="Howarth C."/>
            <person name="Imamovic A."/>
            <person name="Larimer J."/>
            <person name="McCowan C."/>
            <person name="Murphy C."/>
            <person name="Pearson M."/>
            <person name="Priest M."/>
            <person name="Roberts A."/>
            <person name="Saif S."/>
            <person name="Shea T."/>
            <person name="Sykes S."/>
            <person name="Wortman J."/>
            <person name="Nusbaum C."/>
            <person name="Birren B."/>
        </authorList>
    </citation>
    <scope>NUCLEOTIDE SEQUENCE [LARGE SCALE GENOMIC DNA]</scope>
    <source>
        <strain evidence="3">CBS 10118</strain>
    </source>
</reference>
<name>A0A1B9GBP8_9TREE</name>
<reference evidence="3" key="3">
    <citation type="submission" date="2014-01" db="EMBL/GenBank/DDBJ databases">
        <title>Evolution of pathogenesis and genome organization in the Tremellales.</title>
        <authorList>
            <person name="Cuomo C."/>
            <person name="Litvintseva A."/>
            <person name="Heitman J."/>
            <person name="Chen Y."/>
            <person name="Sun S."/>
            <person name="Springer D."/>
            <person name="Dromer F."/>
            <person name="Young S."/>
            <person name="Zeng Q."/>
            <person name="Chapman S."/>
            <person name="Gujja S."/>
            <person name="Saif S."/>
            <person name="Birren B."/>
        </authorList>
    </citation>
    <scope>NUCLEOTIDE SEQUENCE</scope>
    <source>
        <strain evidence="3">CBS 10118</strain>
    </source>
</reference>
<feature type="region of interest" description="Disordered" evidence="1">
    <location>
        <begin position="1"/>
        <end position="66"/>
    </location>
</feature>
<evidence type="ECO:0000256" key="1">
    <source>
        <dbReference type="SAM" id="MobiDB-lite"/>
    </source>
</evidence>